<dbReference type="EMBL" id="CP007139">
    <property type="protein sequence ID" value="AIE86651.1"/>
    <property type="molecule type" value="Genomic_DNA"/>
</dbReference>
<evidence type="ECO:0000313" key="4">
    <source>
        <dbReference type="EMBL" id="AIE86651.1"/>
    </source>
</evidence>
<dbReference type="PANTHER" id="PTHR43318">
    <property type="entry name" value="UDP-N-ACETYLGLUCOSAMINE 4,6-DEHYDRATASE"/>
    <property type="match status" value="1"/>
</dbReference>
<dbReference type="Pfam" id="PF02719">
    <property type="entry name" value="Polysacc_synt_2"/>
    <property type="match status" value="1"/>
</dbReference>
<proteinExistence type="inferred from homology"/>
<dbReference type="AlphaFoldDB" id="A0A068NT99"/>
<sequence length="643" mass="71421">MNGLQRLSARLRKPPVRWFRLIRDVTVDLLLVNLCLALAFGLVNSFAGPFAFTTIPVMAILGTSVLTTLLLFWRGMYSIDPRYLGLHDFLNISGVCFALAIPTSYMERIYHVTDRSNGVLLVPVLFALMSAGALTGLRVMRRALAWRPRTKEDEGQVRPRRTLIVGAGDAGETIVRELSRGRHASHQIVGFVDDSMEKQSLRIHGISVLGTVADIPSIAEHYRVDEILIAMPTATGSDIRRVYDSCSKTLARVRTLPGLTNLINGDRLAKHLRDIDIEDLLRREPVSTNMEEISRYLRGEHVLITGGGGSIGSELARQVARMSPASLILVGKGENSIYDIEQELLQTTQLVPITVIADVRDKVSIQRIFDQYRPTVVFHAAAHKHVPLMQKNPAEAIQNNILGTLNTAELSVTYGVRKFILISTDKAVNPSSVMGATKRVCEMVVCGMGQASETQFSAVRFGNVLGSRGSLIPLLKAQIRRGGPVTVTHKDMTRFFMTIPEAVSLVTQAGAIGDSGEIFILDMGEPMKIEELALELIRMHGLVPGDDIEVRYTGVRPGEKMHEELLYAQEDLKPTSHPKIRMVADHPRVDMRVLRRDIDTLVRFCQDKNDDGARQFLMELAWGKYNISILESSVDESTQHYAK</sequence>
<feature type="transmembrane region" description="Helical" evidence="2">
    <location>
        <begin position="118"/>
        <end position="139"/>
    </location>
</feature>
<keyword evidence="2" id="KW-0812">Transmembrane</keyword>
<dbReference type="Proteomes" id="UP000027982">
    <property type="component" value="Chromosome"/>
</dbReference>
<keyword evidence="5" id="KW-1185">Reference proteome</keyword>
<dbReference type="PANTHER" id="PTHR43318:SF1">
    <property type="entry name" value="POLYSACCHARIDE BIOSYNTHESIS PROTEIN EPSC-RELATED"/>
    <property type="match status" value="1"/>
</dbReference>
<name>A0A068NT99_FIMGI</name>
<gene>
    <name evidence="4" type="ORF">OP10G_3283</name>
</gene>
<feature type="transmembrane region" description="Helical" evidence="2">
    <location>
        <begin position="49"/>
        <end position="73"/>
    </location>
</feature>
<dbReference type="KEGG" id="fgi:OP10G_3283"/>
<dbReference type="Pfam" id="PF13727">
    <property type="entry name" value="CoA_binding_3"/>
    <property type="match status" value="1"/>
</dbReference>
<dbReference type="InterPro" id="IPR036291">
    <property type="entry name" value="NAD(P)-bd_dom_sf"/>
</dbReference>
<evidence type="ECO:0000256" key="2">
    <source>
        <dbReference type="SAM" id="Phobius"/>
    </source>
</evidence>
<protein>
    <submittedName>
        <fullName evidence="4">Polysaccharide biosynthesis protein CapD</fullName>
    </submittedName>
</protein>
<dbReference type="InterPro" id="IPR003869">
    <property type="entry name" value="Polysac_CapD-like"/>
</dbReference>
<evidence type="ECO:0000313" key="5">
    <source>
        <dbReference type="Proteomes" id="UP000027982"/>
    </source>
</evidence>
<keyword evidence="2" id="KW-1133">Transmembrane helix</keyword>
<dbReference type="Gene3D" id="3.40.50.720">
    <property type="entry name" value="NAD(P)-binding Rossmann-like Domain"/>
    <property type="match status" value="2"/>
</dbReference>
<dbReference type="eggNOG" id="COG1086">
    <property type="taxonomic scope" value="Bacteria"/>
</dbReference>
<organism evidence="4 5">
    <name type="scientific">Fimbriimonas ginsengisoli Gsoil 348</name>
    <dbReference type="NCBI Taxonomy" id="661478"/>
    <lineage>
        <taxon>Bacteria</taxon>
        <taxon>Bacillati</taxon>
        <taxon>Armatimonadota</taxon>
        <taxon>Fimbriimonadia</taxon>
        <taxon>Fimbriimonadales</taxon>
        <taxon>Fimbriimonadaceae</taxon>
        <taxon>Fimbriimonas</taxon>
    </lineage>
</organism>
<dbReference type="InterPro" id="IPR051203">
    <property type="entry name" value="Polysaccharide_Synthase-Rel"/>
</dbReference>
<dbReference type="HOGENOM" id="CLU_013560_5_0_0"/>
<evidence type="ECO:0000256" key="1">
    <source>
        <dbReference type="ARBA" id="ARBA00007430"/>
    </source>
</evidence>
<accession>A0A068NT99</accession>
<dbReference type="STRING" id="661478.OP10G_3283"/>
<dbReference type="CDD" id="cd05237">
    <property type="entry name" value="UDP_invert_4-6DH_SDR_e"/>
    <property type="match status" value="1"/>
</dbReference>
<reference evidence="4 5" key="1">
    <citation type="journal article" date="2014" name="PLoS ONE">
        <title>The first complete genome sequence of the class fimbriimonadia in the phylum armatimonadetes.</title>
        <authorList>
            <person name="Hu Z.Y."/>
            <person name="Wang Y.Z."/>
            <person name="Im W.T."/>
            <person name="Wang S.Y."/>
            <person name="Zhao G.P."/>
            <person name="Zheng H.J."/>
            <person name="Quan Z.X."/>
        </authorList>
    </citation>
    <scope>NUCLEOTIDE SEQUENCE [LARGE SCALE GENOMIC DNA]</scope>
    <source>
        <strain evidence="4">Gsoil 348</strain>
    </source>
</reference>
<feature type="domain" description="Polysaccharide biosynthesis protein CapD-like" evidence="3">
    <location>
        <begin position="302"/>
        <end position="583"/>
    </location>
</feature>
<evidence type="ECO:0000259" key="3">
    <source>
        <dbReference type="Pfam" id="PF02719"/>
    </source>
</evidence>
<comment type="similarity">
    <text evidence="1">Belongs to the polysaccharide synthase family.</text>
</comment>
<keyword evidence="2" id="KW-0472">Membrane</keyword>
<feature type="transmembrane region" description="Helical" evidence="2">
    <location>
        <begin position="21"/>
        <end position="43"/>
    </location>
</feature>
<dbReference type="SUPFAM" id="SSF51735">
    <property type="entry name" value="NAD(P)-binding Rossmann-fold domains"/>
    <property type="match status" value="2"/>
</dbReference>